<name>A0AAU7VA78_9ACTO</name>
<dbReference type="RefSeq" id="WP_350258797.1">
    <property type="nucleotide sequence ID" value="NZ_CP138335.1"/>
</dbReference>
<gene>
    <name evidence="1" type="ORF">SAC06_03290</name>
</gene>
<organism evidence="1">
    <name type="scientific">Scrofimicrobium appendicitidis</name>
    <dbReference type="NCBI Taxonomy" id="3079930"/>
    <lineage>
        <taxon>Bacteria</taxon>
        <taxon>Bacillati</taxon>
        <taxon>Actinomycetota</taxon>
        <taxon>Actinomycetes</taxon>
        <taxon>Actinomycetales</taxon>
        <taxon>Actinomycetaceae</taxon>
        <taxon>Scrofimicrobium</taxon>
    </lineage>
</organism>
<accession>A0AAU7VA78</accession>
<dbReference type="KEGG" id="sapp:SAC06_03290"/>
<dbReference type="AlphaFoldDB" id="A0AAU7VA78"/>
<dbReference type="EMBL" id="CP138335">
    <property type="protein sequence ID" value="XBW08597.1"/>
    <property type="molecule type" value="Genomic_DNA"/>
</dbReference>
<sequence>MKLREYVEMMRRDFLPQLAPGAQSAINSELDCEDDIAMAFDDMLQFSLVSGVPYPPYLLDEAEAIINRGGHDPVLVDRSLGWIRQHRQKQAT</sequence>
<evidence type="ECO:0000313" key="1">
    <source>
        <dbReference type="EMBL" id="XBW08597.1"/>
    </source>
</evidence>
<protein>
    <recommendedName>
        <fullName evidence="2">Competence protein ComFB</fullName>
    </recommendedName>
</protein>
<reference evidence="1" key="1">
    <citation type="submission" date="2023-11" db="EMBL/GenBank/DDBJ databases">
        <title>Scrofimicrobium hongkongense sp. nov., isolated from a patient with peritonitis.</title>
        <authorList>
            <person name="Lao H.Y."/>
            <person name="Wong A.Y.P."/>
            <person name="Ng T.L."/>
            <person name="Wong R.Y.L."/>
            <person name="Yau M.C.Y."/>
            <person name="Lam J.Y.W."/>
            <person name="Siu G.K.H."/>
        </authorList>
    </citation>
    <scope>NUCLEOTIDE SEQUENCE</scope>
    <source>
        <strain evidence="1">R131</strain>
    </source>
</reference>
<proteinExistence type="predicted"/>
<evidence type="ECO:0008006" key="2">
    <source>
        <dbReference type="Google" id="ProtNLM"/>
    </source>
</evidence>